<dbReference type="AlphaFoldDB" id="A0A6J4NAQ0"/>
<feature type="compositionally biased region" description="Basic and acidic residues" evidence="1">
    <location>
        <begin position="117"/>
        <end position="128"/>
    </location>
</feature>
<feature type="region of interest" description="Disordered" evidence="1">
    <location>
        <begin position="161"/>
        <end position="211"/>
    </location>
</feature>
<accession>A0A6J4NAQ0</accession>
<feature type="non-terminal residue" evidence="2">
    <location>
        <position position="211"/>
    </location>
</feature>
<gene>
    <name evidence="2" type="ORF">AVDCRST_MAG60-1001</name>
</gene>
<evidence type="ECO:0000256" key="1">
    <source>
        <dbReference type="SAM" id="MobiDB-lite"/>
    </source>
</evidence>
<evidence type="ECO:0000313" key="2">
    <source>
        <dbReference type="EMBL" id="CAA9382540.1"/>
    </source>
</evidence>
<proteinExistence type="predicted"/>
<reference evidence="2" key="1">
    <citation type="submission" date="2020-02" db="EMBL/GenBank/DDBJ databases">
        <authorList>
            <person name="Meier V. D."/>
        </authorList>
    </citation>
    <scope>NUCLEOTIDE SEQUENCE</scope>
    <source>
        <strain evidence="2">AVDCRST_MAG60</strain>
    </source>
</reference>
<dbReference type="EMBL" id="CADCUN010000104">
    <property type="protein sequence ID" value="CAA9382540.1"/>
    <property type="molecule type" value="Genomic_DNA"/>
</dbReference>
<feature type="region of interest" description="Disordered" evidence="1">
    <location>
        <begin position="1"/>
        <end position="128"/>
    </location>
</feature>
<name>A0A6J4NAQ0_9ACTN</name>
<feature type="compositionally biased region" description="Basic and acidic residues" evidence="1">
    <location>
        <begin position="169"/>
        <end position="181"/>
    </location>
</feature>
<sequence length="211" mass="23831">VIAARRRVLRRDRPGQAARPRQVAPRHLHRVPTPGPGGCLRSRHGGSSAADARRRGCPGGHRRPPVRSGAEPRRRRGHPRRDERGPQRHPATSRCRVRTPMAGHTSRRPVRRPAVPADRRPRGGAVHDRGCVLRARRGRYRHDDVLRTARGVRAVLRRELRRRAPSARSRGDRLGGSESEARRRRPLRPRPSTSSRCRSTHRGGLGARLRL</sequence>
<organism evidence="2">
    <name type="scientific">uncultured Nocardioides sp</name>
    <dbReference type="NCBI Taxonomy" id="198441"/>
    <lineage>
        <taxon>Bacteria</taxon>
        <taxon>Bacillati</taxon>
        <taxon>Actinomycetota</taxon>
        <taxon>Actinomycetes</taxon>
        <taxon>Propionibacteriales</taxon>
        <taxon>Nocardioidaceae</taxon>
        <taxon>Nocardioides</taxon>
        <taxon>environmental samples</taxon>
    </lineage>
</organism>
<feature type="non-terminal residue" evidence="2">
    <location>
        <position position="1"/>
    </location>
</feature>
<feature type="compositionally biased region" description="Basic residues" evidence="1">
    <location>
        <begin position="1"/>
        <end position="10"/>
    </location>
</feature>
<protein>
    <submittedName>
        <fullName evidence="2">Uncharacterized protein</fullName>
    </submittedName>
</protein>